<gene>
    <name evidence="7" type="ORF">BJ968_002844</name>
</gene>
<organism evidence="7 8">
    <name type="scientific">Kineococcus aurantiacus</name>
    <dbReference type="NCBI Taxonomy" id="37633"/>
    <lineage>
        <taxon>Bacteria</taxon>
        <taxon>Bacillati</taxon>
        <taxon>Actinomycetota</taxon>
        <taxon>Actinomycetes</taxon>
        <taxon>Kineosporiales</taxon>
        <taxon>Kineosporiaceae</taxon>
        <taxon>Kineococcus</taxon>
    </lineage>
</organism>
<evidence type="ECO:0000313" key="7">
    <source>
        <dbReference type="EMBL" id="NYD23304.1"/>
    </source>
</evidence>
<dbReference type="PIRSF" id="PIRSF006324">
    <property type="entry name" value="LeuE"/>
    <property type="match status" value="1"/>
</dbReference>
<protein>
    <submittedName>
        <fullName evidence="7">Threonine/homoserine/homoserine lactone efflux protein</fullName>
    </submittedName>
</protein>
<evidence type="ECO:0000256" key="4">
    <source>
        <dbReference type="ARBA" id="ARBA00022989"/>
    </source>
</evidence>
<feature type="transmembrane region" description="Helical" evidence="6">
    <location>
        <begin position="159"/>
        <end position="180"/>
    </location>
</feature>
<feature type="transmembrane region" description="Helical" evidence="6">
    <location>
        <begin position="42"/>
        <end position="67"/>
    </location>
</feature>
<keyword evidence="5 6" id="KW-0472">Membrane</keyword>
<evidence type="ECO:0000256" key="5">
    <source>
        <dbReference type="ARBA" id="ARBA00023136"/>
    </source>
</evidence>
<dbReference type="PANTHER" id="PTHR30086:SF20">
    <property type="entry name" value="ARGININE EXPORTER PROTEIN ARGO-RELATED"/>
    <property type="match status" value="1"/>
</dbReference>
<keyword evidence="8" id="KW-1185">Reference proteome</keyword>
<keyword evidence="3 6" id="KW-0812">Transmembrane</keyword>
<evidence type="ECO:0000313" key="8">
    <source>
        <dbReference type="Proteomes" id="UP000521922"/>
    </source>
</evidence>
<reference evidence="7 8" key="1">
    <citation type="submission" date="2020-07" db="EMBL/GenBank/DDBJ databases">
        <title>Sequencing the genomes of 1000 actinobacteria strains.</title>
        <authorList>
            <person name="Klenk H.-P."/>
        </authorList>
    </citation>
    <scope>NUCLEOTIDE SEQUENCE [LARGE SCALE GENOMIC DNA]</scope>
    <source>
        <strain evidence="7 8">DSM 7487</strain>
    </source>
</reference>
<comment type="caution">
    <text evidence="7">The sequence shown here is derived from an EMBL/GenBank/DDBJ whole genome shotgun (WGS) entry which is preliminary data.</text>
</comment>
<dbReference type="PANTHER" id="PTHR30086">
    <property type="entry name" value="ARGININE EXPORTER PROTEIN ARGO"/>
    <property type="match status" value="1"/>
</dbReference>
<dbReference type="InterPro" id="IPR001123">
    <property type="entry name" value="LeuE-type"/>
</dbReference>
<dbReference type="GO" id="GO:0005886">
    <property type="term" value="C:plasma membrane"/>
    <property type="evidence" value="ECO:0007669"/>
    <property type="project" value="UniProtKB-SubCell"/>
</dbReference>
<dbReference type="GO" id="GO:0015171">
    <property type="term" value="F:amino acid transmembrane transporter activity"/>
    <property type="evidence" value="ECO:0007669"/>
    <property type="project" value="TreeGrafter"/>
</dbReference>
<dbReference type="EMBL" id="JACCBB010000001">
    <property type="protein sequence ID" value="NYD23304.1"/>
    <property type="molecule type" value="Genomic_DNA"/>
</dbReference>
<proteinExistence type="predicted"/>
<evidence type="ECO:0000256" key="3">
    <source>
        <dbReference type="ARBA" id="ARBA00022692"/>
    </source>
</evidence>
<sequence>MLIAASQVWGLAAACALLIVVPGPSVLFIVGRALSYGRNTALASVVGNAVGCYLVALCVALGLGALLTASTTVFHVLKYLGAAYLLWLGVQAVRHAGHGLHPATPAVPADGRSTTGGRPWRSMRTGVVVAMTNPKPYIVFAAILPPFVDPAAGHVLRQLLVLALVPIVIGLVSDTVWALVAGRARTWLSGTPARLRTTGRVGGVSMIGLGVVLATTDSGH</sequence>
<name>A0A7Y9J1Q3_9ACTN</name>
<accession>A0A7Y9J1Q3</accession>
<feature type="transmembrane region" description="Helical" evidence="6">
    <location>
        <begin position="73"/>
        <end position="90"/>
    </location>
</feature>
<dbReference type="Pfam" id="PF01810">
    <property type="entry name" value="LysE"/>
    <property type="match status" value="1"/>
</dbReference>
<feature type="transmembrane region" description="Helical" evidence="6">
    <location>
        <begin position="127"/>
        <end position="147"/>
    </location>
</feature>
<evidence type="ECO:0000256" key="6">
    <source>
        <dbReference type="SAM" id="Phobius"/>
    </source>
</evidence>
<feature type="transmembrane region" description="Helical" evidence="6">
    <location>
        <begin position="6"/>
        <end position="30"/>
    </location>
</feature>
<evidence type="ECO:0000256" key="1">
    <source>
        <dbReference type="ARBA" id="ARBA00004651"/>
    </source>
</evidence>
<dbReference type="Proteomes" id="UP000521922">
    <property type="component" value="Unassembled WGS sequence"/>
</dbReference>
<comment type="subcellular location">
    <subcellularLocation>
        <location evidence="1">Cell membrane</location>
        <topology evidence="1">Multi-pass membrane protein</topology>
    </subcellularLocation>
</comment>
<keyword evidence="4 6" id="KW-1133">Transmembrane helix</keyword>
<dbReference type="RefSeq" id="WP_218885062.1">
    <property type="nucleotide sequence ID" value="NZ_BAAAGN010000010.1"/>
</dbReference>
<dbReference type="AlphaFoldDB" id="A0A7Y9J1Q3"/>
<evidence type="ECO:0000256" key="2">
    <source>
        <dbReference type="ARBA" id="ARBA00022475"/>
    </source>
</evidence>
<keyword evidence="2" id="KW-1003">Cell membrane</keyword>